<feature type="DNA-binding region" description="HMG box" evidence="4">
    <location>
        <begin position="154"/>
        <end position="230"/>
    </location>
</feature>
<dbReference type="PROSITE" id="PS50118">
    <property type="entry name" value="HMG_BOX_2"/>
    <property type="match status" value="1"/>
</dbReference>
<evidence type="ECO:0000259" key="7">
    <source>
        <dbReference type="PROSITE" id="PS50118"/>
    </source>
</evidence>
<dbReference type="EMBL" id="JAJSOF020000011">
    <property type="protein sequence ID" value="KAJ4444015.1"/>
    <property type="molecule type" value="Genomic_DNA"/>
</dbReference>
<dbReference type="Proteomes" id="UP001148838">
    <property type="component" value="Unassembled WGS sequence"/>
</dbReference>
<organism evidence="8 9">
    <name type="scientific">Periplaneta americana</name>
    <name type="common">American cockroach</name>
    <name type="synonym">Blatta americana</name>
    <dbReference type="NCBI Taxonomy" id="6978"/>
    <lineage>
        <taxon>Eukaryota</taxon>
        <taxon>Metazoa</taxon>
        <taxon>Ecdysozoa</taxon>
        <taxon>Arthropoda</taxon>
        <taxon>Hexapoda</taxon>
        <taxon>Insecta</taxon>
        <taxon>Pterygota</taxon>
        <taxon>Neoptera</taxon>
        <taxon>Polyneoptera</taxon>
        <taxon>Dictyoptera</taxon>
        <taxon>Blattodea</taxon>
        <taxon>Blattoidea</taxon>
        <taxon>Blattidae</taxon>
        <taxon>Blattinae</taxon>
        <taxon>Periplaneta</taxon>
    </lineage>
</organism>
<dbReference type="PANTHER" id="PTHR48112">
    <property type="entry name" value="HIGH MOBILITY GROUP PROTEIN DSP1"/>
    <property type="match status" value="1"/>
</dbReference>
<feature type="compositionally biased region" description="Polar residues" evidence="6">
    <location>
        <begin position="110"/>
        <end position="135"/>
    </location>
</feature>
<feature type="region of interest" description="Disordered" evidence="6">
    <location>
        <begin position="1"/>
        <end position="20"/>
    </location>
</feature>
<accession>A0ABQ8TE98</accession>
<evidence type="ECO:0000313" key="9">
    <source>
        <dbReference type="Proteomes" id="UP001148838"/>
    </source>
</evidence>
<keyword evidence="5" id="KW-0175">Coiled coil</keyword>
<comment type="caution">
    <text evidence="8">The sequence shown here is derived from an EMBL/GenBank/DDBJ whole genome shotgun (WGS) entry which is preliminary data.</text>
</comment>
<dbReference type="SUPFAM" id="SSF47095">
    <property type="entry name" value="HMG-box"/>
    <property type="match status" value="1"/>
</dbReference>
<dbReference type="Gene3D" id="1.10.30.10">
    <property type="entry name" value="High mobility group box domain"/>
    <property type="match status" value="1"/>
</dbReference>
<keyword evidence="2 4" id="KW-0238">DNA-binding</keyword>
<reference evidence="8 9" key="1">
    <citation type="journal article" date="2022" name="Allergy">
        <title>Genome assembly and annotation of Periplaneta americana reveal a comprehensive cockroach allergen profile.</title>
        <authorList>
            <person name="Wang L."/>
            <person name="Xiong Q."/>
            <person name="Saelim N."/>
            <person name="Wang L."/>
            <person name="Nong W."/>
            <person name="Wan A.T."/>
            <person name="Shi M."/>
            <person name="Liu X."/>
            <person name="Cao Q."/>
            <person name="Hui J.H.L."/>
            <person name="Sookrung N."/>
            <person name="Leung T.F."/>
            <person name="Tungtrongchitr A."/>
            <person name="Tsui S.K.W."/>
        </authorList>
    </citation>
    <scope>NUCLEOTIDE SEQUENCE [LARGE SCALE GENOMIC DNA]</scope>
    <source>
        <strain evidence="8">PWHHKU_190912</strain>
    </source>
</reference>
<feature type="compositionally biased region" description="Acidic residues" evidence="6">
    <location>
        <begin position="11"/>
        <end position="20"/>
    </location>
</feature>
<dbReference type="InterPro" id="IPR009071">
    <property type="entry name" value="HMG_box_dom"/>
</dbReference>
<dbReference type="CDD" id="cd22016">
    <property type="entry name" value="HMG-box_NHP10-like"/>
    <property type="match status" value="1"/>
</dbReference>
<gene>
    <name evidence="8" type="ORF">ANN_05804</name>
</gene>
<dbReference type="SMART" id="SM00398">
    <property type="entry name" value="HMG"/>
    <property type="match status" value="1"/>
</dbReference>
<proteinExistence type="predicted"/>
<evidence type="ECO:0000256" key="4">
    <source>
        <dbReference type="PROSITE-ProRule" id="PRU00267"/>
    </source>
</evidence>
<evidence type="ECO:0000256" key="2">
    <source>
        <dbReference type="ARBA" id="ARBA00023125"/>
    </source>
</evidence>
<name>A0ABQ8TE98_PERAM</name>
<evidence type="ECO:0000256" key="6">
    <source>
        <dbReference type="SAM" id="MobiDB-lite"/>
    </source>
</evidence>
<sequence length="242" mass="27960">MIVSGHNNMSDESDDEIENSEVDTYRRKYQLLLERCEVLQQDNERLVHRIQQVRKLLRRSRKERKFLMDRLDQHRDNWRNVQLPIPLDEPLSAPAATKPDKNQHQKVGAASTTKTTSSVEKGGRKNTSVSGSNSGTKRKSGKGSDKSERDPNAPKRPANPFFQFCQEQRPIVMERLGLEQKAGEAEPSKQELTRQLASKWNTLPPEDKKVYYDMYEKSKEKYAVEMQLYSNRTKPANEDIPS</sequence>
<dbReference type="Pfam" id="PF24245">
    <property type="entry name" value="INO80F"/>
    <property type="match status" value="1"/>
</dbReference>
<dbReference type="PANTHER" id="PTHR48112:SF22">
    <property type="entry name" value="MITOCHONDRIAL TRANSCRIPTION FACTOR A, ISOFORM B"/>
    <property type="match status" value="1"/>
</dbReference>
<feature type="region of interest" description="Disordered" evidence="6">
    <location>
        <begin position="89"/>
        <end position="161"/>
    </location>
</feature>
<dbReference type="Pfam" id="PF00505">
    <property type="entry name" value="HMG_box"/>
    <property type="match status" value="1"/>
</dbReference>
<evidence type="ECO:0000256" key="1">
    <source>
        <dbReference type="ARBA" id="ARBA00004123"/>
    </source>
</evidence>
<evidence type="ECO:0000256" key="5">
    <source>
        <dbReference type="SAM" id="Coils"/>
    </source>
</evidence>
<evidence type="ECO:0000256" key="3">
    <source>
        <dbReference type="ARBA" id="ARBA00023242"/>
    </source>
</evidence>
<keyword evidence="9" id="KW-1185">Reference proteome</keyword>
<evidence type="ECO:0000313" key="8">
    <source>
        <dbReference type="EMBL" id="KAJ4444015.1"/>
    </source>
</evidence>
<feature type="compositionally biased region" description="Basic and acidic residues" evidence="6">
    <location>
        <begin position="142"/>
        <end position="153"/>
    </location>
</feature>
<feature type="coiled-coil region" evidence="5">
    <location>
        <begin position="22"/>
        <end position="77"/>
    </location>
</feature>
<dbReference type="InterPro" id="IPR056513">
    <property type="entry name" value="INO80F"/>
</dbReference>
<feature type="domain" description="HMG box" evidence="7">
    <location>
        <begin position="154"/>
        <end position="230"/>
    </location>
</feature>
<protein>
    <recommendedName>
        <fullName evidence="7">HMG box domain-containing protein</fullName>
    </recommendedName>
</protein>
<keyword evidence="3 4" id="KW-0539">Nucleus</keyword>
<dbReference type="InterPro" id="IPR050342">
    <property type="entry name" value="HMGB"/>
</dbReference>
<dbReference type="InterPro" id="IPR036910">
    <property type="entry name" value="HMG_box_dom_sf"/>
</dbReference>
<comment type="subcellular location">
    <subcellularLocation>
        <location evidence="1">Nucleus</location>
    </subcellularLocation>
</comment>